<proteinExistence type="predicted"/>
<keyword evidence="5" id="KW-0378">Hydrolase</keyword>
<evidence type="ECO:0000256" key="8">
    <source>
        <dbReference type="SAM" id="MobiDB-lite"/>
    </source>
</evidence>
<dbReference type="Pfam" id="PF00825">
    <property type="entry name" value="Ribonuclease_P"/>
    <property type="match status" value="1"/>
</dbReference>
<evidence type="ECO:0000256" key="6">
    <source>
        <dbReference type="ARBA" id="ARBA00022884"/>
    </source>
</evidence>
<name>A0A5J4LI35_9ACTN</name>
<evidence type="ECO:0000256" key="7">
    <source>
        <dbReference type="NCBIfam" id="TIGR00188"/>
    </source>
</evidence>
<evidence type="ECO:0000313" key="9">
    <source>
        <dbReference type="EMBL" id="GES31571.1"/>
    </source>
</evidence>
<dbReference type="GO" id="GO:0000049">
    <property type="term" value="F:tRNA binding"/>
    <property type="evidence" value="ECO:0007669"/>
    <property type="project" value="InterPro"/>
</dbReference>
<keyword evidence="4" id="KW-0255">Endonuclease</keyword>
<feature type="region of interest" description="Disordered" evidence="8">
    <location>
        <begin position="67"/>
        <end position="97"/>
    </location>
</feature>
<evidence type="ECO:0000313" key="10">
    <source>
        <dbReference type="Proteomes" id="UP000325598"/>
    </source>
</evidence>
<evidence type="ECO:0000256" key="2">
    <source>
        <dbReference type="ARBA" id="ARBA00022694"/>
    </source>
</evidence>
<dbReference type="GO" id="GO:0030677">
    <property type="term" value="C:ribonuclease P complex"/>
    <property type="evidence" value="ECO:0007669"/>
    <property type="project" value="TreeGrafter"/>
</dbReference>
<protein>
    <recommendedName>
        <fullName evidence="7">Ribonuclease P protein component</fullName>
        <ecNumber evidence="7">3.1.26.5</ecNumber>
    </recommendedName>
</protein>
<dbReference type="InterPro" id="IPR020568">
    <property type="entry name" value="Ribosomal_Su5_D2-typ_SF"/>
</dbReference>
<evidence type="ECO:0000256" key="3">
    <source>
        <dbReference type="ARBA" id="ARBA00022722"/>
    </source>
</evidence>
<accession>A0A5J4LI35</accession>
<dbReference type="Proteomes" id="UP000325598">
    <property type="component" value="Unassembled WGS sequence"/>
</dbReference>
<dbReference type="InterPro" id="IPR000100">
    <property type="entry name" value="RNase_P"/>
</dbReference>
<evidence type="ECO:0000256" key="5">
    <source>
        <dbReference type="ARBA" id="ARBA00022801"/>
    </source>
</evidence>
<dbReference type="Gene3D" id="3.30.230.10">
    <property type="match status" value="1"/>
</dbReference>
<comment type="function">
    <text evidence="1">RNaseP catalyzes the removal of the 5'-leader sequence from pre-tRNA to produce the mature 5'-terminus. It can also cleave other RNA substrates such as 4.5S RNA. The protein component plays an auxiliary but essential role in vivo by binding to the 5'-leader sequence and broadening the substrate specificity of the ribozyme.</text>
</comment>
<keyword evidence="2" id="KW-0819">tRNA processing</keyword>
<dbReference type="EMBL" id="BLAG01000011">
    <property type="protein sequence ID" value="GES31571.1"/>
    <property type="molecule type" value="Genomic_DNA"/>
</dbReference>
<dbReference type="AlphaFoldDB" id="A0A5J4LI35"/>
<comment type="caution">
    <text evidence="9">The sequence shown here is derived from an EMBL/GenBank/DDBJ whole genome shotgun (WGS) entry which is preliminary data.</text>
</comment>
<organism evidence="9 10">
    <name type="scientific">Streptomyces angustmyceticus</name>
    <dbReference type="NCBI Taxonomy" id="285578"/>
    <lineage>
        <taxon>Bacteria</taxon>
        <taxon>Bacillati</taxon>
        <taxon>Actinomycetota</taxon>
        <taxon>Actinomycetes</taxon>
        <taxon>Kitasatosporales</taxon>
        <taxon>Streptomycetaceae</taxon>
        <taxon>Streptomyces</taxon>
    </lineage>
</organism>
<sequence>MSKAVGNAVVRNKVKRRLRHLVRDRLDRLPAGSLVVVRALPCAGDADHDQLARDLDAALERLLGGVPRGCNPPGAVTGGGIAAGPRNPGRDPGGSAQ</sequence>
<dbReference type="GO" id="GO:0004526">
    <property type="term" value="F:ribonuclease P activity"/>
    <property type="evidence" value="ECO:0007669"/>
    <property type="project" value="UniProtKB-UniRule"/>
</dbReference>
<keyword evidence="3" id="KW-0540">Nuclease</keyword>
<dbReference type="PANTHER" id="PTHR33992">
    <property type="entry name" value="RIBONUCLEASE P PROTEIN COMPONENT"/>
    <property type="match status" value="1"/>
</dbReference>
<dbReference type="SUPFAM" id="SSF54211">
    <property type="entry name" value="Ribosomal protein S5 domain 2-like"/>
    <property type="match status" value="1"/>
</dbReference>
<keyword evidence="6" id="KW-0694">RNA-binding</keyword>
<dbReference type="EC" id="3.1.26.5" evidence="7"/>
<gene>
    <name evidence="9" type="ORF">San01_40580</name>
</gene>
<dbReference type="NCBIfam" id="TIGR00188">
    <property type="entry name" value="rnpA"/>
    <property type="match status" value="1"/>
</dbReference>
<evidence type="ECO:0000256" key="1">
    <source>
        <dbReference type="ARBA" id="ARBA00002663"/>
    </source>
</evidence>
<dbReference type="PANTHER" id="PTHR33992:SF1">
    <property type="entry name" value="RIBONUCLEASE P PROTEIN COMPONENT"/>
    <property type="match status" value="1"/>
</dbReference>
<dbReference type="GO" id="GO:0042781">
    <property type="term" value="F:3'-tRNA processing endoribonuclease activity"/>
    <property type="evidence" value="ECO:0007669"/>
    <property type="project" value="TreeGrafter"/>
</dbReference>
<dbReference type="InterPro" id="IPR014721">
    <property type="entry name" value="Ribsml_uS5_D2-typ_fold_subgr"/>
</dbReference>
<reference evidence="9 10" key="1">
    <citation type="submission" date="2019-10" db="EMBL/GenBank/DDBJ databases">
        <title>Whole genome shotgun sequence of Streptomyces angustmyceticus NBRC 3934.</title>
        <authorList>
            <person name="Hosoyama A."/>
            <person name="Ichikawa N."/>
            <person name="Kimura A."/>
            <person name="Kitahashi Y."/>
            <person name="Komaki H."/>
            <person name="Uohara A."/>
        </authorList>
    </citation>
    <scope>NUCLEOTIDE SEQUENCE [LARGE SCALE GENOMIC DNA]</scope>
    <source>
        <strain evidence="9 10">NBRC 3934</strain>
    </source>
</reference>
<evidence type="ECO:0000256" key="4">
    <source>
        <dbReference type="ARBA" id="ARBA00022759"/>
    </source>
</evidence>
<dbReference type="InterPro" id="IPR020539">
    <property type="entry name" value="RNase_P_CS"/>
</dbReference>
<keyword evidence="10" id="KW-1185">Reference proteome</keyword>
<dbReference type="PROSITE" id="PS00648">
    <property type="entry name" value="RIBONUCLEASE_P"/>
    <property type="match status" value="1"/>
</dbReference>